<dbReference type="InterPro" id="IPR037873">
    <property type="entry name" value="BamE-like"/>
</dbReference>
<feature type="signal peptide" evidence="2">
    <location>
        <begin position="1"/>
        <end position="23"/>
    </location>
</feature>
<protein>
    <recommendedName>
        <fullName evidence="5">DUF3862 domain-containing protein</fullName>
    </recommendedName>
</protein>
<dbReference type="Pfam" id="PF12978">
    <property type="entry name" value="DUF3862"/>
    <property type="match status" value="1"/>
</dbReference>
<gene>
    <name evidence="3" type="ORF">JOC86_002532</name>
</gene>
<evidence type="ECO:0008006" key="5">
    <source>
        <dbReference type="Google" id="ProtNLM"/>
    </source>
</evidence>
<organism evidence="3 4">
    <name type="scientific">Rossellomorea pakistanensis</name>
    <dbReference type="NCBI Taxonomy" id="992288"/>
    <lineage>
        <taxon>Bacteria</taxon>
        <taxon>Bacillati</taxon>
        <taxon>Bacillota</taxon>
        <taxon>Bacilli</taxon>
        <taxon>Bacillales</taxon>
        <taxon>Bacillaceae</taxon>
        <taxon>Rossellomorea</taxon>
    </lineage>
</organism>
<proteinExistence type="predicted"/>
<comment type="caution">
    <text evidence="3">The sequence shown here is derived from an EMBL/GenBank/DDBJ whole genome shotgun (WGS) entry which is preliminary data.</text>
</comment>
<feature type="chain" id="PRO_5046110032" description="DUF3862 domain-containing protein" evidence="2">
    <location>
        <begin position="24"/>
        <end position="103"/>
    </location>
</feature>
<dbReference type="Proteomes" id="UP001646157">
    <property type="component" value="Unassembled WGS sequence"/>
</dbReference>
<keyword evidence="4" id="KW-1185">Reference proteome</keyword>
<evidence type="ECO:0000256" key="1">
    <source>
        <dbReference type="ARBA" id="ARBA00022729"/>
    </source>
</evidence>
<dbReference type="Gene3D" id="3.30.1450.10">
    <property type="match status" value="1"/>
</dbReference>
<name>A0ABS2NDR3_9BACI</name>
<dbReference type="EMBL" id="JAFBDZ010000002">
    <property type="protein sequence ID" value="MBM7585990.1"/>
    <property type="molecule type" value="Genomic_DNA"/>
</dbReference>
<dbReference type="InterPro" id="IPR024418">
    <property type="entry name" value="DUF3862"/>
</dbReference>
<reference evidence="3 4" key="1">
    <citation type="submission" date="2021-01" db="EMBL/GenBank/DDBJ databases">
        <title>Genomic Encyclopedia of Type Strains, Phase IV (KMG-IV): sequencing the most valuable type-strain genomes for metagenomic binning, comparative biology and taxonomic classification.</title>
        <authorList>
            <person name="Goeker M."/>
        </authorList>
    </citation>
    <scope>NUCLEOTIDE SEQUENCE [LARGE SCALE GENOMIC DNA]</scope>
    <source>
        <strain evidence="3 4">DSM 24834</strain>
    </source>
</reference>
<evidence type="ECO:0000256" key="2">
    <source>
        <dbReference type="SAM" id="SignalP"/>
    </source>
</evidence>
<dbReference type="PROSITE" id="PS51257">
    <property type="entry name" value="PROKAR_LIPOPROTEIN"/>
    <property type="match status" value="1"/>
</dbReference>
<evidence type="ECO:0000313" key="4">
    <source>
        <dbReference type="Proteomes" id="UP001646157"/>
    </source>
</evidence>
<keyword evidence="1 2" id="KW-0732">Signal</keyword>
<sequence>MKRMAITGIVLAGFIMGACTSPAQEENQPTASVKEFAAIEKGMSYDEVKEIIGSDGKLFKESGKGTNNHKFAYVWDGDKGGQSFIYITFRNNKVMDKQGKQMQ</sequence>
<accession>A0ABS2NDR3</accession>
<evidence type="ECO:0000313" key="3">
    <source>
        <dbReference type="EMBL" id="MBM7585990.1"/>
    </source>
</evidence>